<proteinExistence type="predicted"/>
<accession>A0A0C2E0N8</accession>
<feature type="compositionally biased region" description="Polar residues" evidence="1">
    <location>
        <begin position="235"/>
        <end position="268"/>
    </location>
</feature>
<protein>
    <submittedName>
        <fullName evidence="2">Uncharacterized protein</fullName>
    </submittedName>
</protein>
<evidence type="ECO:0000256" key="1">
    <source>
        <dbReference type="SAM" id="MobiDB-lite"/>
    </source>
</evidence>
<keyword evidence="3" id="KW-1185">Reference proteome</keyword>
<name>A0A0C2E0N8_9BILA</name>
<sequence length="407" mass="43479">FFDYLASLSKSAAVERCISKPPNGGVSGRIEDPSSLSAKARDTLQRWSRLASHYDAGQESGEDEDPVEMWNRALENSIIYNNSVNVSSDLLTSINEPSSSGIYSCEAEGTPMATSTAVRSKGSRSCQLSSRKKSEDSPKVSLPHPTSCDDSGKPVEVVESVTSTLLDSVKDQCKNRPTPTRADAADGVSELRRRSSRVFALKSMENTPVRRANSKKSSDKVSPLLTSKEVDGSSHRTPGANSQDAQKAIQSPAVSTADVENSGSQPSTSSAKKSASKAKSRRANTPKSASNESPSLITRSSLRKRKPETPKSEGSKLNGTPKNPRVKRMSSAKNSNEVTPKTAIKSSTPSSETILGTQSAERAKTEAKESPPVVATMPGTFTFQKVVVVPRPTNGLLIPLQLTARLN</sequence>
<organism evidence="2 3">
    <name type="scientific">Ancylostoma duodenale</name>
    <dbReference type="NCBI Taxonomy" id="51022"/>
    <lineage>
        <taxon>Eukaryota</taxon>
        <taxon>Metazoa</taxon>
        <taxon>Ecdysozoa</taxon>
        <taxon>Nematoda</taxon>
        <taxon>Chromadorea</taxon>
        <taxon>Rhabditida</taxon>
        <taxon>Rhabditina</taxon>
        <taxon>Rhabditomorpha</taxon>
        <taxon>Strongyloidea</taxon>
        <taxon>Ancylostomatidae</taxon>
        <taxon>Ancylostomatinae</taxon>
        <taxon>Ancylostoma</taxon>
    </lineage>
</organism>
<feature type="compositionally biased region" description="Polar residues" evidence="1">
    <location>
        <begin position="114"/>
        <end position="129"/>
    </location>
</feature>
<dbReference type="AlphaFoldDB" id="A0A0C2E0N8"/>
<feature type="compositionally biased region" description="Polar residues" evidence="1">
    <location>
        <begin position="285"/>
        <end position="300"/>
    </location>
</feature>
<feature type="non-terminal residue" evidence="2">
    <location>
        <position position="1"/>
    </location>
</feature>
<feature type="region of interest" description="Disordered" evidence="1">
    <location>
        <begin position="171"/>
        <end position="372"/>
    </location>
</feature>
<evidence type="ECO:0000313" key="2">
    <source>
        <dbReference type="EMBL" id="KIH68867.1"/>
    </source>
</evidence>
<dbReference type="Proteomes" id="UP000054047">
    <property type="component" value="Unassembled WGS sequence"/>
</dbReference>
<feature type="compositionally biased region" description="Basic residues" evidence="1">
    <location>
        <begin position="274"/>
        <end position="284"/>
    </location>
</feature>
<dbReference type="EMBL" id="KN726272">
    <property type="protein sequence ID" value="KIH68867.1"/>
    <property type="molecule type" value="Genomic_DNA"/>
</dbReference>
<reference evidence="2 3" key="1">
    <citation type="submission" date="2013-12" db="EMBL/GenBank/DDBJ databases">
        <title>Draft genome of the parsitic nematode Ancylostoma duodenale.</title>
        <authorList>
            <person name="Mitreva M."/>
        </authorList>
    </citation>
    <scope>NUCLEOTIDE SEQUENCE [LARGE SCALE GENOMIC DNA]</scope>
    <source>
        <strain evidence="2 3">Zhejiang</strain>
    </source>
</reference>
<gene>
    <name evidence="2" type="ORF">ANCDUO_00800</name>
</gene>
<feature type="compositionally biased region" description="Polar residues" evidence="1">
    <location>
        <begin position="331"/>
        <end position="360"/>
    </location>
</feature>
<feature type="region of interest" description="Disordered" evidence="1">
    <location>
        <begin position="114"/>
        <end position="154"/>
    </location>
</feature>
<dbReference type="OrthoDB" id="5871176at2759"/>
<evidence type="ECO:0000313" key="3">
    <source>
        <dbReference type="Proteomes" id="UP000054047"/>
    </source>
</evidence>